<gene>
    <name evidence="2" type="ORF">EHO60_12645</name>
</gene>
<keyword evidence="1" id="KW-0472">Membrane</keyword>
<reference evidence="2" key="1">
    <citation type="journal article" date="2019" name="PLoS Negl. Trop. Dis.">
        <title>Revisiting the worldwide diversity of Leptospira species in the environment.</title>
        <authorList>
            <person name="Vincent A.T."/>
            <person name="Schiettekatte O."/>
            <person name="Bourhy P."/>
            <person name="Veyrier F.J."/>
            <person name="Picardeau M."/>
        </authorList>
    </citation>
    <scope>NUCLEOTIDE SEQUENCE [LARGE SCALE GENOMIC DNA]</scope>
    <source>
        <strain evidence="2">SSW15</strain>
    </source>
</reference>
<name>A0A4R9GAV9_9LEPT</name>
<dbReference type="EMBL" id="RQET01000009">
    <property type="protein sequence ID" value="TGK08878.1"/>
    <property type="molecule type" value="Genomic_DNA"/>
</dbReference>
<feature type="transmembrane region" description="Helical" evidence="1">
    <location>
        <begin position="73"/>
        <end position="93"/>
    </location>
</feature>
<keyword evidence="3" id="KW-1185">Reference proteome</keyword>
<organism evidence="2 3">
    <name type="scientific">Leptospira fletcheri</name>
    <dbReference type="NCBI Taxonomy" id="2484981"/>
    <lineage>
        <taxon>Bacteria</taxon>
        <taxon>Pseudomonadati</taxon>
        <taxon>Spirochaetota</taxon>
        <taxon>Spirochaetia</taxon>
        <taxon>Leptospirales</taxon>
        <taxon>Leptospiraceae</taxon>
        <taxon>Leptospira</taxon>
    </lineage>
</organism>
<sequence length="122" mass="13306">MISYSVYKLVHILGILFLFLAFGGIALHAINGGTKESAPRKLIAMTHGIGLFLILLGGFGMLARLGIIWPWPGWVAAKFGFWLLFGALLTVFYKKPAAAKSLWFLLPILGVLAATIAVYKPF</sequence>
<evidence type="ECO:0000313" key="2">
    <source>
        <dbReference type="EMBL" id="TGK08878.1"/>
    </source>
</evidence>
<dbReference type="AlphaFoldDB" id="A0A4R9GAV9"/>
<feature type="transmembrane region" description="Helical" evidence="1">
    <location>
        <begin position="102"/>
        <end position="119"/>
    </location>
</feature>
<proteinExistence type="predicted"/>
<feature type="transmembrane region" description="Helical" evidence="1">
    <location>
        <begin position="6"/>
        <end position="30"/>
    </location>
</feature>
<dbReference type="RefSeq" id="WP_135768566.1">
    <property type="nucleotide sequence ID" value="NZ_RQET01000009.1"/>
</dbReference>
<evidence type="ECO:0000256" key="1">
    <source>
        <dbReference type="SAM" id="Phobius"/>
    </source>
</evidence>
<evidence type="ECO:0000313" key="3">
    <source>
        <dbReference type="Proteomes" id="UP000298458"/>
    </source>
</evidence>
<dbReference type="OrthoDB" id="5517151at2"/>
<protein>
    <submittedName>
        <fullName evidence="2">Uncharacterized protein</fullName>
    </submittedName>
</protein>
<comment type="caution">
    <text evidence="2">The sequence shown here is derived from an EMBL/GenBank/DDBJ whole genome shotgun (WGS) entry which is preliminary data.</text>
</comment>
<feature type="transmembrane region" description="Helical" evidence="1">
    <location>
        <begin position="42"/>
        <end position="67"/>
    </location>
</feature>
<keyword evidence="1" id="KW-0812">Transmembrane</keyword>
<accession>A0A4R9GAV9</accession>
<keyword evidence="1" id="KW-1133">Transmembrane helix</keyword>
<dbReference type="Proteomes" id="UP000298458">
    <property type="component" value="Unassembled WGS sequence"/>
</dbReference>